<gene>
    <name evidence="3" type="ORF">A2368_04825</name>
</gene>
<proteinExistence type="predicted"/>
<feature type="domain" description="Methyltransferase" evidence="2">
    <location>
        <begin position="69"/>
        <end position="168"/>
    </location>
</feature>
<dbReference type="EMBL" id="MFAM01000067">
    <property type="protein sequence ID" value="OGD76883.1"/>
    <property type="molecule type" value="Genomic_DNA"/>
</dbReference>
<dbReference type="SUPFAM" id="SSF53335">
    <property type="entry name" value="S-adenosyl-L-methionine-dependent methyltransferases"/>
    <property type="match status" value="1"/>
</dbReference>
<name>A0A1F5FB82_9BACT</name>
<dbReference type="CDD" id="cd02440">
    <property type="entry name" value="AdoMet_MTases"/>
    <property type="match status" value="1"/>
</dbReference>
<keyword evidence="1" id="KW-0620">Polyamine biosynthesis</keyword>
<evidence type="ECO:0000259" key="2">
    <source>
        <dbReference type="Pfam" id="PF13649"/>
    </source>
</evidence>
<organism evidence="3 4">
    <name type="scientific">Candidatus Collierbacteria bacterium RIFOXYB1_FULL_49_13</name>
    <dbReference type="NCBI Taxonomy" id="1817728"/>
    <lineage>
        <taxon>Bacteria</taxon>
        <taxon>Candidatus Collieribacteriota</taxon>
    </lineage>
</organism>
<dbReference type="Gene3D" id="3.40.50.150">
    <property type="entry name" value="Vaccinia Virus protein VP39"/>
    <property type="match status" value="1"/>
</dbReference>
<sequence>MPLPFADFFTEIKIAEYKSKFNPKITVCKFMGQIRIDCGGLTQSGTIIHDIWSHVLHQIIPGKFAPKEILLLGLGGGTLARLLHRKFKHAHITAVEIDPVMIDIAKKYFHTDRLTRLSIVNADAAAYPLSTTDYELIFVDCYLGDSIPPKLESIQFLDKLYGRLAPGGFLFINRLYWDKYVQPTQEYARVIGRHFSFLKIIHTSYNLVITIPKDSA</sequence>
<dbReference type="NCBIfam" id="NF037959">
    <property type="entry name" value="MFS_SpdSyn"/>
    <property type="match status" value="1"/>
</dbReference>
<dbReference type="InterPro" id="IPR041698">
    <property type="entry name" value="Methyltransf_25"/>
</dbReference>
<dbReference type="InterPro" id="IPR029063">
    <property type="entry name" value="SAM-dependent_MTases_sf"/>
</dbReference>
<dbReference type="PANTHER" id="PTHR43317">
    <property type="entry name" value="THERMOSPERMINE SYNTHASE ACAULIS5"/>
    <property type="match status" value="1"/>
</dbReference>
<reference evidence="3 4" key="1">
    <citation type="journal article" date="2016" name="Nat. Commun.">
        <title>Thousands of microbial genomes shed light on interconnected biogeochemical processes in an aquifer system.</title>
        <authorList>
            <person name="Anantharaman K."/>
            <person name="Brown C.T."/>
            <person name="Hug L.A."/>
            <person name="Sharon I."/>
            <person name="Castelle C.J."/>
            <person name="Probst A.J."/>
            <person name="Thomas B.C."/>
            <person name="Singh A."/>
            <person name="Wilkins M.J."/>
            <person name="Karaoz U."/>
            <person name="Brodie E.L."/>
            <person name="Williams K.H."/>
            <person name="Hubbard S.S."/>
            <person name="Banfield J.F."/>
        </authorList>
    </citation>
    <scope>NUCLEOTIDE SEQUENCE [LARGE SCALE GENOMIC DNA]</scope>
</reference>
<comment type="caution">
    <text evidence="3">The sequence shown here is derived from an EMBL/GenBank/DDBJ whole genome shotgun (WGS) entry which is preliminary data.</text>
</comment>
<evidence type="ECO:0000256" key="1">
    <source>
        <dbReference type="ARBA" id="ARBA00023115"/>
    </source>
</evidence>
<dbReference type="PANTHER" id="PTHR43317:SF1">
    <property type="entry name" value="THERMOSPERMINE SYNTHASE ACAULIS5"/>
    <property type="match status" value="1"/>
</dbReference>
<accession>A0A1F5FB82</accession>
<dbReference type="Proteomes" id="UP000176682">
    <property type="component" value="Unassembled WGS sequence"/>
</dbReference>
<dbReference type="Pfam" id="PF13649">
    <property type="entry name" value="Methyltransf_25"/>
    <property type="match status" value="1"/>
</dbReference>
<protein>
    <recommendedName>
        <fullName evidence="2">Methyltransferase domain-containing protein</fullName>
    </recommendedName>
</protein>
<dbReference type="AlphaFoldDB" id="A0A1F5FB82"/>
<evidence type="ECO:0000313" key="3">
    <source>
        <dbReference type="EMBL" id="OGD76883.1"/>
    </source>
</evidence>
<dbReference type="GO" id="GO:0006596">
    <property type="term" value="P:polyamine biosynthetic process"/>
    <property type="evidence" value="ECO:0007669"/>
    <property type="project" value="UniProtKB-KW"/>
</dbReference>
<evidence type="ECO:0000313" key="4">
    <source>
        <dbReference type="Proteomes" id="UP000176682"/>
    </source>
</evidence>